<organism evidence="1">
    <name type="scientific">Cacopsylla melanoneura</name>
    <dbReference type="NCBI Taxonomy" id="428564"/>
    <lineage>
        <taxon>Eukaryota</taxon>
        <taxon>Metazoa</taxon>
        <taxon>Ecdysozoa</taxon>
        <taxon>Arthropoda</taxon>
        <taxon>Hexapoda</taxon>
        <taxon>Insecta</taxon>
        <taxon>Pterygota</taxon>
        <taxon>Neoptera</taxon>
        <taxon>Paraneoptera</taxon>
        <taxon>Hemiptera</taxon>
        <taxon>Sternorrhyncha</taxon>
        <taxon>Psylloidea</taxon>
        <taxon>Psyllidae</taxon>
        <taxon>Psyllinae</taxon>
        <taxon>Cacopsylla</taxon>
    </lineage>
</organism>
<dbReference type="EMBL" id="HBUF01050381">
    <property type="protein sequence ID" value="CAG6621510.1"/>
    <property type="molecule type" value="Transcribed_RNA"/>
</dbReference>
<evidence type="ECO:0000313" key="1">
    <source>
        <dbReference type="EMBL" id="CAG6621510.1"/>
    </source>
</evidence>
<dbReference type="AlphaFoldDB" id="A0A8D8M3U1"/>
<protein>
    <submittedName>
        <fullName evidence="1">Uncharacterized protein</fullName>
    </submittedName>
</protein>
<proteinExistence type="predicted"/>
<accession>A0A8D8M3U1</accession>
<reference evidence="1" key="1">
    <citation type="submission" date="2021-05" db="EMBL/GenBank/DDBJ databases">
        <authorList>
            <person name="Alioto T."/>
            <person name="Alioto T."/>
            <person name="Gomez Garrido J."/>
        </authorList>
    </citation>
    <scope>NUCLEOTIDE SEQUENCE</scope>
</reference>
<sequence>MSFINGKAKLAGTLKYNMSKYLLYKHVLPRRNFIAIKIRTSFRSQFIEYGTEVLGFLKNLTVNWVSRIENGVNRIGLKKALSPRPLNLCCSIMYPNFSP</sequence>
<name>A0A8D8M3U1_9HEMI</name>